<name>A0A8X6JQ54_NEPPI</name>
<organism evidence="1 2">
    <name type="scientific">Nephila pilipes</name>
    <name type="common">Giant wood spider</name>
    <name type="synonym">Nephila maculata</name>
    <dbReference type="NCBI Taxonomy" id="299642"/>
    <lineage>
        <taxon>Eukaryota</taxon>
        <taxon>Metazoa</taxon>
        <taxon>Ecdysozoa</taxon>
        <taxon>Arthropoda</taxon>
        <taxon>Chelicerata</taxon>
        <taxon>Arachnida</taxon>
        <taxon>Araneae</taxon>
        <taxon>Araneomorphae</taxon>
        <taxon>Entelegynae</taxon>
        <taxon>Araneoidea</taxon>
        <taxon>Nephilidae</taxon>
        <taxon>Nephila</taxon>
    </lineage>
</organism>
<keyword evidence="2" id="KW-1185">Reference proteome</keyword>
<sequence>MHASNHVPGLNTSRDSKNRKANRFYQILLHYSFHFTSVYLHREGRFVTRRGNPEPFASKRKVSILRSLDLHAVALALEGQ</sequence>
<protein>
    <submittedName>
        <fullName evidence="1">Uncharacterized protein</fullName>
    </submittedName>
</protein>
<evidence type="ECO:0000313" key="1">
    <source>
        <dbReference type="EMBL" id="GFS50781.1"/>
    </source>
</evidence>
<gene>
    <name evidence="1" type="ORF">NPIL_169831</name>
</gene>
<comment type="caution">
    <text evidence="1">The sequence shown here is derived from an EMBL/GenBank/DDBJ whole genome shotgun (WGS) entry which is preliminary data.</text>
</comment>
<proteinExistence type="predicted"/>
<dbReference type="Proteomes" id="UP000887013">
    <property type="component" value="Unassembled WGS sequence"/>
</dbReference>
<accession>A0A8X6JQ54</accession>
<dbReference type="EMBL" id="BMAW01045577">
    <property type="protein sequence ID" value="GFS50781.1"/>
    <property type="molecule type" value="Genomic_DNA"/>
</dbReference>
<dbReference type="AlphaFoldDB" id="A0A8X6JQ54"/>
<evidence type="ECO:0000313" key="2">
    <source>
        <dbReference type="Proteomes" id="UP000887013"/>
    </source>
</evidence>
<reference evidence="1" key="1">
    <citation type="submission" date="2020-08" db="EMBL/GenBank/DDBJ databases">
        <title>Multicomponent nature underlies the extraordinary mechanical properties of spider dragline silk.</title>
        <authorList>
            <person name="Kono N."/>
            <person name="Nakamura H."/>
            <person name="Mori M."/>
            <person name="Yoshida Y."/>
            <person name="Ohtoshi R."/>
            <person name="Malay A.D."/>
            <person name="Moran D.A.P."/>
            <person name="Tomita M."/>
            <person name="Numata K."/>
            <person name="Arakawa K."/>
        </authorList>
    </citation>
    <scope>NUCLEOTIDE SEQUENCE</scope>
</reference>